<evidence type="ECO:0000256" key="3">
    <source>
        <dbReference type="RuleBase" id="RU361134"/>
    </source>
</evidence>
<dbReference type="InterPro" id="IPR006046">
    <property type="entry name" value="Alpha_amylase"/>
</dbReference>
<dbReference type="InterPro" id="IPR017853">
    <property type="entry name" value="GH"/>
</dbReference>
<sequence length="563" mass="63272">MSHKLILPVLFALALTQCTESAKQKSEDTIQSVAKEKPFSWRNATVYFLLTDRFNNGNPKNDVNFNRTSKAANLRGFEGGDIAGVTQKIKDGYFDKLGITALWLTPLVEQIHGKTDEGTGATYGYHGYWAKDWTSLDPNFGTEQELLELVNVAHEHGIRVLFDVVINHTGPVTDKDPAWPDSWVRQSPVCSYKDYQTTVECTLVKNLPDIHTESNQPVELPESLKQKWQQEGRLEKEIKELDEFFSKTNYPRAPRFYIIKWLTDLVRKYGIDGFRVDTAKHTEASIWAELEKEAQKAFDDWKANNPGNKLDDTDFFMVAEVYGFSAGAGRAYDYGDKKVDFYDNGFESMINFAFKYDAKGVYDSLFTKYDTVLHGGSLEGLNVLNYLASHDDGDPFDKQRQKPLESGTKLLLAGGAAQVYYGDEIARPLVIPGAEGDANLRSVMNWEALEKDSLAKATFDHWSKLGRFRKEHIAIGDGKHTKLQDTPYTFSRTYAQNGYQDQVVVALDAPAGNKSISVGNVFQNGAKLIEYYSGKPVEVKNGKVELTTPYTTVLLAAEEKVSL</sequence>
<evidence type="ECO:0000313" key="5">
    <source>
        <dbReference type="EMBL" id="MDO1448634.1"/>
    </source>
</evidence>
<dbReference type="SMART" id="SM00642">
    <property type="entry name" value="Aamy"/>
    <property type="match status" value="1"/>
</dbReference>
<reference evidence="5" key="1">
    <citation type="submission" date="2023-07" db="EMBL/GenBank/DDBJ databases">
        <title>The genome sequence of Rhodocytophaga aerolata KACC 12507.</title>
        <authorList>
            <person name="Zhang X."/>
        </authorList>
    </citation>
    <scope>NUCLEOTIDE SEQUENCE</scope>
    <source>
        <strain evidence="5">KACC 12507</strain>
    </source>
</reference>
<keyword evidence="3 5" id="KW-0378">Hydrolase</keyword>
<comment type="caution">
    <text evidence="5">The sequence shown here is derived from an EMBL/GenBank/DDBJ whole genome shotgun (WGS) entry which is preliminary data.</text>
</comment>
<keyword evidence="6" id="KW-1185">Reference proteome</keyword>
<evidence type="ECO:0000313" key="6">
    <source>
        <dbReference type="Proteomes" id="UP001168528"/>
    </source>
</evidence>
<dbReference type="Gene3D" id="3.20.20.80">
    <property type="entry name" value="Glycosidases"/>
    <property type="match status" value="1"/>
</dbReference>
<evidence type="ECO:0000256" key="2">
    <source>
        <dbReference type="RuleBase" id="RU003615"/>
    </source>
</evidence>
<dbReference type="RefSeq" id="WP_302039434.1">
    <property type="nucleotide sequence ID" value="NZ_JAUKPO010000013.1"/>
</dbReference>
<dbReference type="InterPro" id="IPR006047">
    <property type="entry name" value="GH13_cat_dom"/>
</dbReference>
<evidence type="ECO:0000256" key="1">
    <source>
        <dbReference type="ARBA" id="ARBA00008061"/>
    </source>
</evidence>
<feature type="domain" description="Glycosyl hydrolase family 13 catalytic" evidence="4">
    <location>
        <begin position="48"/>
        <end position="469"/>
    </location>
</feature>
<comment type="similarity">
    <text evidence="1 2">Belongs to the glycosyl hydrolase 13 family.</text>
</comment>
<name>A0ABT8R965_9BACT</name>
<dbReference type="GO" id="GO:0016787">
    <property type="term" value="F:hydrolase activity"/>
    <property type="evidence" value="ECO:0007669"/>
    <property type="project" value="UniProtKB-KW"/>
</dbReference>
<evidence type="ECO:0000259" key="4">
    <source>
        <dbReference type="SMART" id="SM00642"/>
    </source>
</evidence>
<accession>A0ABT8R965</accession>
<dbReference type="Pfam" id="PF00128">
    <property type="entry name" value="Alpha-amylase"/>
    <property type="match status" value="1"/>
</dbReference>
<proteinExistence type="inferred from homology"/>
<dbReference type="PANTHER" id="PTHR10357">
    <property type="entry name" value="ALPHA-AMYLASE FAMILY MEMBER"/>
    <property type="match status" value="1"/>
</dbReference>
<organism evidence="5 6">
    <name type="scientific">Rhodocytophaga aerolata</name>
    <dbReference type="NCBI Taxonomy" id="455078"/>
    <lineage>
        <taxon>Bacteria</taxon>
        <taxon>Pseudomonadati</taxon>
        <taxon>Bacteroidota</taxon>
        <taxon>Cytophagia</taxon>
        <taxon>Cytophagales</taxon>
        <taxon>Rhodocytophagaceae</taxon>
        <taxon>Rhodocytophaga</taxon>
    </lineage>
</organism>
<protein>
    <recommendedName>
        <fullName evidence="3">Alpha-amylase</fullName>
        <ecNumber evidence="3">3.2.1.1</ecNumber>
    </recommendedName>
</protein>
<dbReference type="PRINTS" id="PR00110">
    <property type="entry name" value="ALPHAAMYLASE"/>
</dbReference>
<comment type="catalytic activity">
    <reaction evidence="3">
        <text>Endohydrolysis of (1-&gt;4)-alpha-D-glucosidic linkages in polysaccharides containing three or more (1-&gt;4)-alpha-linked D-glucose units.</text>
        <dbReference type="EC" id="3.2.1.1"/>
    </reaction>
</comment>
<dbReference type="EMBL" id="JAUKPO010000013">
    <property type="protein sequence ID" value="MDO1448634.1"/>
    <property type="molecule type" value="Genomic_DNA"/>
</dbReference>
<dbReference type="Proteomes" id="UP001168528">
    <property type="component" value="Unassembled WGS sequence"/>
</dbReference>
<dbReference type="EC" id="3.2.1.1" evidence="3"/>
<dbReference type="PANTHER" id="PTHR10357:SF209">
    <property type="entry name" value="PERIPLASMIC ALPHA-AMYLASE"/>
    <property type="match status" value="1"/>
</dbReference>
<gene>
    <name evidence="5" type="ORF">Q0590_20320</name>
</gene>
<dbReference type="SUPFAM" id="SSF51445">
    <property type="entry name" value="(Trans)glycosidases"/>
    <property type="match status" value="1"/>
</dbReference>
<keyword evidence="3" id="KW-0119">Carbohydrate metabolism</keyword>
<keyword evidence="3" id="KW-0326">Glycosidase</keyword>